<gene>
    <name evidence="2" type="ORF">SLS62_009018</name>
</gene>
<name>A0AAN9UH54_9PEZI</name>
<dbReference type="PANTHER" id="PTHR14269:SF4">
    <property type="entry name" value="CAT EYE SYNDROME CRITICAL REGION PROTEIN 5"/>
    <property type="match status" value="1"/>
</dbReference>
<feature type="compositionally biased region" description="Basic and acidic residues" evidence="1">
    <location>
        <begin position="29"/>
        <end position="42"/>
    </location>
</feature>
<feature type="region of interest" description="Disordered" evidence="1">
    <location>
        <begin position="428"/>
        <end position="447"/>
    </location>
</feature>
<keyword evidence="3" id="KW-1185">Reference proteome</keyword>
<dbReference type="NCBIfam" id="TIGR01460">
    <property type="entry name" value="HAD-SF-IIA"/>
    <property type="match status" value="1"/>
</dbReference>
<sequence length="474" mass="52399">MSGLLQKSSRPAFHRAPGSFAEEFTNARTELDRKILESKTREIPTLSISESAPSLSPTGSDTSSTSESEAVSPISPPVDDKGDVVADSFAFAFDIDGVLVRGGRAIPEAIEAMRALNGENKYGIKIPYIFLTNGGGKSEQERCDDLSRQLETEISPAQFICGHTPMSEMASKYTTVLVVGGEGEKCRQVAEGYGFKDVVTPGDIIKANSATTPFRKLTDEEHRNSKERDFSNVTIEAIFVFADSRDWAGDLQIIIDLAMSKGGRVGTLSETFEEGPPIFFSHNDVVWSAAHDNVRLGMGALRGIVEYTFREVTKGKTLETYAFGKPQVGTFEFATRLLKRWRKIEHKLNAPPETVYFVGDTPESDIRGTNQFNERPETENDWYSILVKTGVYQDGTEPAYKPRVTVDNVLDAVNHGIEREMRRRAERRAAQAQPLQQQQQQQLPQQDKLKLADMPRLTLNGEASHVEVVAAAAS</sequence>
<proteinExistence type="predicted"/>
<dbReference type="InterPro" id="IPR006353">
    <property type="entry name" value="HAD-SF_hydro_IIA_CECR5"/>
</dbReference>
<dbReference type="Pfam" id="PF13344">
    <property type="entry name" value="Hydrolase_6"/>
    <property type="match status" value="1"/>
</dbReference>
<comment type="caution">
    <text evidence="2">The sequence shown here is derived from an EMBL/GenBank/DDBJ whole genome shotgun (WGS) entry which is preliminary data.</text>
</comment>
<dbReference type="FunFam" id="3.40.50.1000:FF:000069">
    <property type="entry name" value="HAD-superfamily subfamily IIA hydrolase"/>
    <property type="match status" value="1"/>
</dbReference>
<accession>A0AAN9UH54</accession>
<dbReference type="InterPro" id="IPR036412">
    <property type="entry name" value="HAD-like_sf"/>
</dbReference>
<feature type="compositionally biased region" description="Low complexity" evidence="1">
    <location>
        <begin position="430"/>
        <end position="446"/>
    </location>
</feature>
<reference evidence="2 3" key="1">
    <citation type="submission" date="2024-02" db="EMBL/GenBank/DDBJ databases">
        <title>De novo assembly and annotation of 12 fungi associated with fruit tree decline syndrome in Ontario, Canada.</title>
        <authorList>
            <person name="Sulman M."/>
            <person name="Ellouze W."/>
            <person name="Ilyukhin E."/>
        </authorList>
    </citation>
    <scope>NUCLEOTIDE SEQUENCE [LARGE SCALE GENOMIC DNA]</scope>
    <source>
        <strain evidence="2 3">M11/M66-122</strain>
    </source>
</reference>
<protein>
    <submittedName>
        <fullName evidence="2">Uncharacterized protein</fullName>
    </submittedName>
</protein>
<dbReference type="SUPFAM" id="SSF56784">
    <property type="entry name" value="HAD-like"/>
    <property type="match status" value="1"/>
</dbReference>
<dbReference type="PANTHER" id="PTHR14269">
    <property type="entry name" value="CDP-DIACYLGLYCEROL--GLYCEROL-3-PHOSPHATE 3-PHOSPHATIDYLTRANSFERASE-RELATED"/>
    <property type="match status" value="1"/>
</dbReference>
<organism evidence="2 3">
    <name type="scientific">Diatrype stigma</name>
    <dbReference type="NCBI Taxonomy" id="117547"/>
    <lineage>
        <taxon>Eukaryota</taxon>
        <taxon>Fungi</taxon>
        <taxon>Dikarya</taxon>
        <taxon>Ascomycota</taxon>
        <taxon>Pezizomycotina</taxon>
        <taxon>Sordariomycetes</taxon>
        <taxon>Xylariomycetidae</taxon>
        <taxon>Xylariales</taxon>
        <taxon>Diatrypaceae</taxon>
        <taxon>Diatrype</taxon>
    </lineage>
</organism>
<feature type="region of interest" description="Disordered" evidence="1">
    <location>
        <begin position="1"/>
        <end position="79"/>
    </location>
</feature>
<evidence type="ECO:0000256" key="1">
    <source>
        <dbReference type="SAM" id="MobiDB-lite"/>
    </source>
</evidence>
<dbReference type="GO" id="GO:0046474">
    <property type="term" value="P:glycerophospholipid biosynthetic process"/>
    <property type="evidence" value="ECO:0007669"/>
    <property type="project" value="TreeGrafter"/>
</dbReference>
<dbReference type="GO" id="GO:0005739">
    <property type="term" value="C:mitochondrion"/>
    <property type="evidence" value="ECO:0007669"/>
    <property type="project" value="TreeGrafter"/>
</dbReference>
<evidence type="ECO:0000313" key="3">
    <source>
        <dbReference type="Proteomes" id="UP001320420"/>
    </source>
</evidence>
<dbReference type="InterPro" id="IPR050324">
    <property type="entry name" value="CDP-alcohol_PTase-I"/>
</dbReference>
<dbReference type="InterPro" id="IPR006357">
    <property type="entry name" value="HAD-SF_hydro_IIA"/>
</dbReference>
<dbReference type="Gene3D" id="3.40.50.1000">
    <property type="entry name" value="HAD superfamily/HAD-like"/>
    <property type="match status" value="2"/>
</dbReference>
<dbReference type="Proteomes" id="UP001320420">
    <property type="component" value="Unassembled WGS sequence"/>
</dbReference>
<feature type="compositionally biased region" description="Low complexity" evidence="1">
    <location>
        <begin position="53"/>
        <end position="73"/>
    </location>
</feature>
<dbReference type="AlphaFoldDB" id="A0AAN9UH54"/>
<dbReference type="InterPro" id="IPR023214">
    <property type="entry name" value="HAD_sf"/>
</dbReference>
<dbReference type="Pfam" id="PF13242">
    <property type="entry name" value="Hydrolase_like"/>
    <property type="match status" value="1"/>
</dbReference>
<dbReference type="EMBL" id="JAKJXP020000090">
    <property type="protein sequence ID" value="KAK7747607.1"/>
    <property type="molecule type" value="Genomic_DNA"/>
</dbReference>
<dbReference type="NCBIfam" id="TIGR01456">
    <property type="entry name" value="CECR5"/>
    <property type="match status" value="1"/>
</dbReference>
<evidence type="ECO:0000313" key="2">
    <source>
        <dbReference type="EMBL" id="KAK7747607.1"/>
    </source>
</evidence>